<dbReference type="PROSITE" id="PS51007">
    <property type="entry name" value="CYTC"/>
    <property type="match status" value="1"/>
</dbReference>
<keyword evidence="2" id="KW-0479">Metal-binding</keyword>
<dbReference type="AlphaFoldDB" id="A0A382MM83"/>
<evidence type="ECO:0000313" key="5">
    <source>
        <dbReference type="EMBL" id="SVC48522.1"/>
    </source>
</evidence>
<dbReference type="PANTHER" id="PTHR35889">
    <property type="entry name" value="CYCLOINULO-OLIGOSACCHARIDE FRUCTANOTRANSFERASE-RELATED"/>
    <property type="match status" value="1"/>
</dbReference>
<dbReference type="GO" id="GO:0046872">
    <property type="term" value="F:metal ion binding"/>
    <property type="evidence" value="ECO:0007669"/>
    <property type="project" value="UniProtKB-KW"/>
</dbReference>
<accession>A0A382MM83</accession>
<evidence type="ECO:0000256" key="3">
    <source>
        <dbReference type="ARBA" id="ARBA00023004"/>
    </source>
</evidence>
<evidence type="ECO:0000256" key="1">
    <source>
        <dbReference type="ARBA" id="ARBA00022617"/>
    </source>
</evidence>
<dbReference type="Pfam" id="PF07635">
    <property type="entry name" value="PSCyt1"/>
    <property type="match status" value="1"/>
</dbReference>
<keyword evidence="3" id="KW-0408">Iron</keyword>
<sequence length="134" mass="14745">MNRRIIIALCYWAYAVVMVHAADYLREIKPVLKARCYACHGALKQKAGLRVDTAANIRKGAKGDAIVVLGKPTNSELIARITSDDMEERMPPEGAPLKANEIAAIREWIVAGAPIPENETAEADPLKHWAFQVP</sequence>
<dbReference type="InterPro" id="IPR036909">
    <property type="entry name" value="Cyt_c-like_dom_sf"/>
</dbReference>
<dbReference type="PANTHER" id="PTHR35889:SF3">
    <property type="entry name" value="F-BOX DOMAIN-CONTAINING PROTEIN"/>
    <property type="match status" value="1"/>
</dbReference>
<feature type="non-terminal residue" evidence="5">
    <location>
        <position position="134"/>
    </location>
</feature>
<gene>
    <name evidence="5" type="ORF">METZ01_LOCUS301376</name>
</gene>
<evidence type="ECO:0000259" key="4">
    <source>
        <dbReference type="PROSITE" id="PS51007"/>
    </source>
</evidence>
<dbReference type="EMBL" id="UINC01093809">
    <property type="protein sequence ID" value="SVC48522.1"/>
    <property type="molecule type" value="Genomic_DNA"/>
</dbReference>
<evidence type="ECO:0000256" key="2">
    <source>
        <dbReference type="ARBA" id="ARBA00022723"/>
    </source>
</evidence>
<name>A0A382MM83_9ZZZZ</name>
<reference evidence="5" key="1">
    <citation type="submission" date="2018-05" db="EMBL/GenBank/DDBJ databases">
        <authorList>
            <person name="Lanie J.A."/>
            <person name="Ng W.-L."/>
            <person name="Kazmierczak K.M."/>
            <person name="Andrzejewski T.M."/>
            <person name="Davidsen T.M."/>
            <person name="Wayne K.J."/>
            <person name="Tettelin H."/>
            <person name="Glass J.I."/>
            <person name="Rusch D."/>
            <person name="Podicherti R."/>
            <person name="Tsui H.-C.T."/>
            <person name="Winkler M.E."/>
        </authorList>
    </citation>
    <scope>NUCLEOTIDE SEQUENCE</scope>
</reference>
<dbReference type="SUPFAM" id="SSF46626">
    <property type="entry name" value="Cytochrome c"/>
    <property type="match status" value="1"/>
</dbReference>
<proteinExistence type="predicted"/>
<dbReference type="Gene3D" id="1.10.760.10">
    <property type="entry name" value="Cytochrome c-like domain"/>
    <property type="match status" value="1"/>
</dbReference>
<protein>
    <recommendedName>
        <fullName evidence="4">Cytochrome c domain-containing protein</fullName>
    </recommendedName>
</protein>
<dbReference type="InterPro" id="IPR009056">
    <property type="entry name" value="Cyt_c-like_dom"/>
</dbReference>
<feature type="domain" description="Cytochrome c" evidence="4">
    <location>
        <begin position="23"/>
        <end position="113"/>
    </location>
</feature>
<keyword evidence="1" id="KW-0349">Heme</keyword>
<organism evidence="5">
    <name type="scientific">marine metagenome</name>
    <dbReference type="NCBI Taxonomy" id="408172"/>
    <lineage>
        <taxon>unclassified sequences</taxon>
        <taxon>metagenomes</taxon>
        <taxon>ecological metagenomes</taxon>
    </lineage>
</organism>
<dbReference type="GO" id="GO:0009055">
    <property type="term" value="F:electron transfer activity"/>
    <property type="evidence" value="ECO:0007669"/>
    <property type="project" value="InterPro"/>
</dbReference>
<dbReference type="GO" id="GO:0020037">
    <property type="term" value="F:heme binding"/>
    <property type="evidence" value="ECO:0007669"/>
    <property type="project" value="InterPro"/>
</dbReference>
<dbReference type="InterPro" id="IPR011429">
    <property type="entry name" value="Cyt_c_Planctomycete-type"/>
</dbReference>